<dbReference type="PANTHER" id="PTHR46796:SF15">
    <property type="entry name" value="BLL1074 PROTEIN"/>
    <property type="match status" value="1"/>
</dbReference>
<keyword evidence="1" id="KW-0805">Transcription regulation</keyword>
<name>A0A5B8LHP9_9SPHN</name>
<evidence type="ECO:0000313" key="5">
    <source>
        <dbReference type="EMBL" id="QDZ07386.1"/>
    </source>
</evidence>
<dbReference type="PANTHER" id="PTHR46796">
    <property type="entry name" value="HTH-TYPE TRANSCRIPTIONAL ACTIVATOR RHAS-RELATED"/>
    <property type="match status" value="1"/>
</dbReference>
<keyword evidence="6" id="KW-1185">Reference proteome</keyword>
<dbReference type="AlphaFoldDB" id="A0A5B8LHP9"/>
<dbReference type="EMBL" id="CP042306">
    <property type="protein sequence ID" value="QDZ07386.1"/>
    <property type="molecule type" value="Genomic_DNA"/>
</dbReference>
<proteinExistence type="predicted"/>
<keyword evidence="3" id="KW-0804">Transcription</keyword>
<dbReference type="InterPro" id="IPR050204">
    <property type="entry name" value="AraC_XylS_family_regulators"/>
</dbReference>
<organism evidence="5 6">
    <name type="scientific">Sphingomonas panacisoli</name>
    <dbReference type="NCBI Taxonomy" id="1813879"/>
    <lineage>
        <taxon>Bacteria</taxon>
        <taxon>Pseudomonadati</taxon>
        <taxon>Pseudomonadota</taxon>
        <taxon>Alphaproteobacteria</taxon>
        <taxon>Sphingomonadales</taxon>
        <taxon>Sphingomonadaceae</taxon>
        <taxon>Sphingomonas</taxon>
    </lineage>
</organism>
<gene>
    <name evidence="5" type="ORF">FPZ24_07765</name>
</gene>
<accession>A0A5B8LHP9</accession>
<evidence type="ECO:0000256" key="3">
    <source>
        <dbReference type="ARBA" id="ARBA00023163"/>
    </source>
</evidence>
<dbReference type="KEGG" id="spai:FPZ24_07765"/>
<protein>
    <submittedName>
        <fullName evidence="5">AraC family transcriptional regulator</fullName>
    </submittedName>
</protein>
<keyword evidence="2" id="KW-0238">DNA-binding</keyword>
<dbReference type="InterPro" id="IPR018060">
    <property type="entry name" value="HTH_AraC"/>
</dbReference>
<dbReference type="Pfam" id="PF12833">
    <property type="entry name" value="HTH_18"/>
    <property type="match status" value="1"/>
</dbReference>
<dbReference type="Gene3D" id="1.10.10.60">
    <property type="entry name" value="Homeodomain-like"/>
    <property type="match status" value="1"/>
</dbReference>
<dbReference type="PROSITE" id="PS01124">
    <property type="entry name" value="HTH_ARAC_FAMILY_2"/>
    <property type="match status" value="1"/>
</dbReference>
<evidence type="ECO:0000256" key="1">
    <source>
        <dbReference type="ARBA" id="ARBA00023015"/>
    </source>
</evidence>
<evidence type="ECO:0000259" key="4">
    <source>
        <dbReference type="PROSITE" id="PS01124"/>
    </source>
</evidence>
<evidence type="ECO:0000313" key="6">
    <source>
        <dbReference type="Proteomes" id="UP000315673"/>
    </source>
</evidence>
<dbReference type="GO" id="GO:0043565">
    <property type="term" value="F:sequence-specific DNA binding"/>
    <property type="evidence" value="ECO:0007669"/>
    <property type="project" value="InterPro"/>
</dbReference>
<dbReference type="SMART" id="SM00342">
    <property type="entry name" value="HTH_ARAC"/>
    <property type="match status" value="1"/>
</dbReference>
<evidence type="ECO:0000256" key="2">
    <source>
        <dbReference type="ARBA" id="ARBA00023125"/>
    </source>
</evidence>
<dbReference type="GO" id="GO:0003700">
    <property type="term" value="F:DNA-binding transcription factor activity"/>
    <property type="evidence" value="ECO:0007669"/>
    <property type="project" value="InterPro"/>
</dbReference>
<dbReference type="Proteomes" id="UP000315673">
    <property type="component" value="Chromosome"/>
</dbReference>
<reference evidence="5 6" key="1">
    <citation type="submission" date="2019-07" db="EMBL/GenBank/DDBJ databases">
        <title>Full genome sequence of Sphingomonas sp. 4R-6-7(HKS19).</title>
        <authorList>
            <person name="Im W.-T."/>
        </authorList>
    </citation>
    <scope>NUCLEOTIDE SEQUENCE [LARGE SCALE GENOMIC DNA]</scope>
    <source>
        <strain evidence="5 6">HKS19</strain>
    </source>
</reference>
<dbReference type="OrthoDB" id="2559672at2"/>
<sequence length="310" mass="34151">MGSLRDVFWTKQSAGESMSDRVAPGRAAPDVRFYLPAPLLRSLVTSYYVVDAPGPLADFTHPEWGNIRFLLVGDMRFGSPDGHDMTPPPAPAVIFGPTDRTRRFDSRGGLTIGIGLTPIGWLSLIGSDASKAANAILPLGDELGTPGEALRQTLAAAQDDAAMVAILDALLMARRPEPSRYHDAVAKVQQALLDGKADQVAELAEAVEMEQRTLHRVCRTVFGFSPVRLLRRQRFLRTLAKVRDALDQPLGQLIDSQYYDQAHFNRDFKAYMGMTPMTYFGTPREVMRRAAEQRNALLGAPVQGLHIPRK</sequence>
<feature type="domain" description="HTH araC/xylS-type" evidence="4">
    <location>
        <begin position="182"/>
        <end position="282"/>
    </location>
</feature>